<dbReference type="Pfam" id="PF00005">
    <property type="entry name" value="ABC_tran"/>
    <property type="match status" value="1"/>
</dbReference>
<dbReference type="OrthoDB" id="9775135at2"/>
<dbReference type="AlphaFoldDB" id="A0A415E0R5"/>
<keyword evidence="2" id="KW-0547">Nucleotide-binding</keyword>
<evidence type="ECO:0000313" key="6">
    <source>
        <dbReference type="Proteomes" id="UP000284841"/>
    </source>
</evidence>
<dbReference type="InterPro" id="IPR003439">
    <property type="entry name" value="ABC_transporter-like_ATP-bd"/>
</dbReference>
<keyword evidence="6" id="KW-1185">Reference proteome</keyword>
<dbReference type="PROSITE" id="PS50893">
    <property type="entry name" value="ABC_TRANSPORTER_2"/>
    <property type="match status" value="1"/>
</dbReference>
<comment type="caution">
    <text evidence="5">The sequence shown here is derived from an EMBL/GenBank/DDBJ whole genome shotgun (WGS) entry which is preliminary data.</text>
</comment>
<dbReference type="PROSITE" id="PS00211">
    <property type="entry name" value="ABC_TRANSPORTER_1"/>
    <property type="match status" value="1"/>
</dbReference>
<evidence type="ECO:0000256" key="3">
    <source>
        <dbReference type="ARBA" id="ARBA00022840"/>
    </source>
</evidence>
<evidence type="ECO:0000259" key="4">
    <source>
        <dbReference type="PROSITE" id="PS50893"/>
    </source>
</evidence>
<reference evidence="5 6" key="1">
    <citation type="submission" date="2018-08" db="EMBL/GenBank/DDBJ databases">
        <title>A genome reference for cultivated species of the human gut microbiota.</title>
        <authorList>
            <person name="Zou Y."/>
            <person name="Xue W."/>
            <person name="Luo G."/>
        </authorList>
    </citation>
    <scope>NUCLEOTIDE SEQUENCE [LARGE SCALE GENOMIC DNA]</scope>
    <source>
        <strain evidence="5 6">AM07-24</strain>
    </source>
</reference>
<dbReference type="STRING" id="1776384.GCA_900086585_00637"/>
<dbReference type="Proteomes" id="UP000284841">
    <property type="component" value="Unassembled WGS sequence"/>
</dbReference>
<dbReference type="SUPFAM" id="SSF52540">
    <property type="entry name" value="P-loop containing nucleoside triphosphate hydrolases"/>
    <property type="match status" value="1"/>
</dbReference>
<dbReference type="InterPro" id="IPR003593">
    <property type="entry name" value="AAA+_ATPase"/>
</dbReference>
<keyword evidence="3 5" id="KW-0067">ATP-binding</keyword>
<protein>
    <submittedName>
        <fullName evidence="5">ATP-binding cassette domain-containing protein</fullName>
    </submittedName>
</protein>
<keyword evidence="1" id="KW-0813">Transport</keyword>
<feature type="domain" description="ABC transporter" evidence="4">
    <location>
        <begin position="2"/>
        <end position="230"/>
    </location>
</feature>
<dbReference type="RefSeq" id="WP_118335707.1">
    <property type="nucleotide sequence ID" value="NZ_AP025567.1"/>
</dbReference>
<evidence type="ECO:0000256" key="1">
    <source>
        <dbReference type="ARBA" id="ARBA00022448"/>
    </source>
</evidence>
<dbReference type="EMBL" id="QRMS01000003">
    <property type="protein sequence ID" value="RHJ87183.1"/>
    <property type="molecule type" value="Genomic_DNA"/>
</dbReference>
<organism evidence="5 6">
    <name type="scientific">Emergencia timonensis</name>
    <dbReference type="NCBI Taxonomy" id="1776384"/>
    <lineage>
        <taxon>Bacteria</taxon>
        <taxon>Bacillati</taxon>
        <taxon>Bacillota</taxon>
        <taxon>Clostridia</taxon>
        <taxon>Peptostreptococcales</taxon>
        <taxon>Anaerovoracaceae</taxon>
        <taxon>Emergencia</taxon>
    </lineage>
</organism>
<dbReference type="GO" id="GO:0016887">
    <property type="term" value="F:ATP hydrolysis activity"/>
    <property type="evidence" value="ECO:0007669"/>
    <property type="project" value="InterPro"/>
</dbReference>
<dbReference type="SMART" id="SM00382">
    <property type="entry name" value="AAA"/>
    <property type="match status" value="1"/>
</dbReference>
<dbReference type="InterPro" id="IPR017871">
    <property type="entry name" value="ABC_transporter-like_CS"/>
</dbReference>
<name>A0A415E0R5_9FIRM</name>
<dbReference type="InterPro" id="IPR027417">
    <property type="entry name" value="P-loop_NTPase"/>
</dbReference>
<dbReference type="GO" id="GO:0005524">
    <property type="term" value="F:ATP binding"/>
    <property type="evidence" value="ECO:0007669"/>
    <property type="project" value="UniProtKB-KW"/>
</dbReference>
<gene>
    <name evidence="5" type="ORF">DW099_10795</name>
</gene>
<dbReference type="PANTHER" id="PTHR42939:SF1">
    <property type="entry name" value="ABC TRANSPORTER ATP-BINDING PROTEIN ALBC-RELATED"/>
    <property type="match status" value="1"/>
</dbReference>
<dbReference type="InterPro" id="IPR051782">
    <property type="entry name" value="ABC_Transporter_VariousFunc"/>
</dbReference>
<proteinExistence type="predicted"/>
<evidence type="ECO:0000313" key="5">
    <source>
        <dbReference type="EMBL" id="RHJ87183.1"/>
    </source>
</evidence>
<sequence length="242" mass="26703">MLELKTITKKYDDKYALQDISLTLSEGIYGILGPNGAGKSTLMNIITENLQADGGQVLWDGKSIQEWGAEYRAILGYAPQQQGLYDTFTGRRFLSYMGALKEISKNRIKSEIEESAAYVNLLEKLDRPIGTYSGGMKQRLLIAQAMMGRPKLIVLDEPTAGLDPKERVSIREKIKELAEGKIILMATHVVSDIQSIAKEIIILQSGQIAAKDSVEALCSQFGEAKDLEAVYMAIFGEEASYV</sequence>
<dbReference type="Gene3D" id="3.40.50.300">
    <property type="entry name" value="P-loop containing nucleotide triphosphate hydrolases"/>
    <property type="match status" value="1"/>
</dbReference>
<accession>A0A415E0R5</accession>
<dbReference type="PANTHER" id="PTHR42939">
    <property type="entry name" value="ABC TRANSPORTER ATP-BINDING PROTEIN ALBC-RELATED"/>
    <property type="match status" value="1"/>
</dbReference>
<evidence type="ECO:0000256" key="2">
    <source>
        <dbReference type="ARBA" id="ARBA00022741"/>
    </source>
</evidence>